<dbReference type="EMBL" id="JACJJW010000008">
    <property type="protein sequence ID" value="MBM6757993.1"/>
    <property type="molecule type" value="Genomic_DNA"/>
</dbReference>
<dbReference type="RefSeq" id="WP_204475138.1">
    <property type="nucleotide sequence ID" value="NZ_JACJJW010000008.1"/>
</dbReference>
<feature type="domain" description="Putative carbohydrate metabolism" evidence="1">
    <location>
        <begin position="127"/>
        <end position="369"/>
    </location>
</feature>
<accession>A0ABS2ETU7</accession>
<dbReference type="Proteomes" id="UP000703295">
    <property type="component" value="Unassembled WGS sequence"/>
</dbReference>
<name>A0ABS2ETU7_9BACE</name>
<keyword evidence="3" id="KW-1185">Reference proteome</keyword>
<reference evidence="2 3" key="1">
    <citation type="journal article" date="2021" name="Sci. Rep.">
        <title>The distribution of antibiotic resistance genes in chicken gut microbiota commensals.</title>
        <authorList>
            <person name="Juricova H."/>
            <person name="Matiasovicova J."/>
            <person name="Kubasova T."/>
            <person name="Cejkova D."/>
            <person name="Rychlik I."/>
        </authorList>
    </citation>
    <scope>NUCLEOTIDE SEQUENCE [LARGE SCALE GENOMIC DNA]</scope>
    <source>
        <strain evidence="2 3">An801</strain>
    </source>
</reference>
<sequence length="372" mass="40979">MNVKYILSGFLLSVSVSSCIQDEALNVEAAIDGCTGTNIQSATIDHLRKEVEVYVLDGTDISQQELIFTLPDGATIQAEETETNDRPPLYDFSQNTLRHFVVTSEDGSTKTPYIVRVNKLALPTSFSFEELKETTPYNVFYLTNATGIMQWASGNPGYELSGMALNETQYPTVQYPEGYAGKCVKLTTLSTGSFGKPLGMPIAAGNIFIGSFDTQNAVLAPLQATHMGFPFTKRPTRMTGWFKYKAGETFTDKAGNVVTGKKDRGDIYAVLYEAPTSDFTLDGNLFPDGTGIDEHIVLLARIPEQEMTETDEWKKFDLEFTPQNGKTVNADDLKNEKYKLAVVFSSSVMGAYFQGAVGSELYIDEVEIICEN</sequence>
<evidence type="ECO:0000259" key="1">
    <source>
        <dbReference type="Pfam" id="PF13201"/>
    </source>
</evidence>
<evidence type="ECO:0000313" key="3">
    <source>
        <dbReference type="Proteomes" id="UP000703295"/>
    </source>
</evidence>
<comment type="caution">
    <text evidence="2">The sequence shown here is derived from an EMBL/GenBank/DDBJ whole genome shotgun (WGS) entry which is preliminary data.</text>
</comment>
<dbReference type="InterPro" id="IPR025112">
    <property type="entry name" value="PCMD"/>
</dbReference>
<dbReference type="Gene3D" id="2.60.120.890">
    <property type="entry name" value="BT2081, beta-jelly-roll domain"/>
    <property type="match status" value="1"/>
</dbReference>
<evidence type="ECO:0000313" key="2">
    <source>
        <dbReference type="EMBL" id="MBM6757993.1"/>
    </source>
</evidence>
<organism evidence="2 3">
    <name type="scientific">Bacteroides mediterraneensis</name>
    <dbReference type="NCBI Taxonomy" id="1841856"/>
    <lineage>
        <taxon>Bacteria</taxon>
        <taxon>Pseudomonadati</taxon>
        <taxon>Bacteroidota</taxon>
        <taxon>Bacteroidia</taxon>
        <taxon>Bacteroidales</taxon>
        <taxon>Bacteroidaceae</taxon>
        <taxon>Bacteroides</taxon>
    </lineage>
</organism>
<protein>
    <submittedName>
        <fullName evidence="2">PCMD domain-containing protein</fullName>
    </submittedName>
</protein>
<gene>
    <name evidence="2" type="ORF">H6A31_04700</name>
</gene>
<dbReference type="Gene3D" id="2.60.40.2340">
    <property type="match status" value="1"/>
</dbReference>
<dbReference type="InterPro" id="IPR038653">
    <property type="entry name" value="Put_CMD_sf"/>
</dbReference>
<dbReference type="Pfam" id="PF13201">
    <property type="entry name" value="PCMD"/>
    <property type="match status" value="1"/>
</dbReference>
<dbReference type="PROSITE" id="PS51257">
    <property type="entry name" value="PROKAR_LIPOPROTEIN"/>
    <property type="match status" value="1"/>
</dbReference>
<proteinExistence type="predicted"/>